<dbReference type="CDD" id="cd00413">
    <property type="entry name" value="Glyco_hydrolase_16"/>
    <property type="match status" value="1"/>
</dbReference>
<dbReference type="InterPro" id="IPR013320">
    <property type="entry name" value="ConA-like_dom_sf"/>
</dbReference>
<sequence>MTLTLKPWSTADLPVLQRANAPEMTRFIGGPETEAQVVERHERYLRLNQSGEAEMYRIDVDDEPVGAIGFWQVDHDGVPAYEAGWSVESAWQGRGIASAAVRQLVARVRQRGDRTVLVAYPGADNAASQGVCRAAGFSRGATFTEPWRGGSLMVTTWTLDMSPLEIGNRVADVDERFSGALDRERWWPYYLPHWASRATTSTRWRTGPEGLELRIDDDTAPWAPDIDGEVRVSHLQTGQLSGPVGSSIGQHRFRDGLVVREEQPNAGLWLVRYGVIEARLTAVRDARAMVAFWPIGVEDSPERSGEICVCEIFGHEIDDDGGWVGVGVKAQHDPGLRDDVEKIRIEGDLTQPHDYAVEWSPDRIRFFIDGRWVKTVNQSIDYPVQLMLDVYDLPLAPREESSFPFRMRVERVRSFPAV</sequence>
<dbReference type="PROSITE" id="PS51186">
    <property type="entry name" value="GNAT"/>
    <property type="match status" value="1"/>
</dbReference>
<dbReference type="EMBL" id="BAAARI010000013">
    <property type="protein sequence ID" value="GAA2581789.1"/>
    <property type="molecule type" value="Genomic_DNA"/>
</dbReference>
<protein>
    <recommendedName>
        <fullName evidence="8">GNAT family N-acetyltransferase</fullName>
    </recommendedName>
</protein>
<evidence type="ECO:0000259" key="4">
    <source>
        <dbReference type="PROSITE" id="PS51186"/>
    </source>
</evidence>
<dbReference type="InterPro" id="IPR051531">
    <property type="entry name" value="N-acetyltransferase"/>
</dbReference>
<dbReference type="InterPro" id="IPR000182">
    <property type="entry name" value="GNAT_dom"/>
</dbReference>
<dbReference type="Gene3D" id="3.40.630.30">
    <property type="match status" value="1"/>
</dbReference>
<dbReference type="Proteomes" id="UP001500274">
    <property type="component" value="Unassembled WGS sequence"/>
</dbReference>
<evidence type="ECO:0008006" key="8">
    <source>
        <dbReference type="Google" id="ProtNLM"/>
    </source>
</evidence>
<dbReference type="PANTHER" id="PTHR43792">
    <property type="entry name" value="GNAT FAMILY, PUTATIVE (AFU_ORTHOLOGUE AFUA_3G00765)-RELATED-RELATED"/>
    <property type="match status" value="1"/>
</dbReference>
<dbReference type="Pfam" id="PF00722">
    <property type="entry name" value="Glyco_hydro_16"/>
    <property type="match status" value="1"/>
</dbReference>
<keyword evidence="7" id="KW-1185">Reference proteome</keyword>
<dbReference type="Pfam" id="PF13302">
    <property type="entry name" value="Acetyltransf_3"/>
    <property type="match status" value="1"/>
</dbReference>
<gene>
    <name evidence="6" type="ORF">GCM10009862_21140</name>
</gene>
<reference evidence="6 7" key="1">
    <citation type="journal article" date="2019" name="Int. J. Syst. Evol. Microbiol.">
        <title>The Global Catalogue of Microorganisms (GCM) 10K type strain sequencing project: providing services to taxonomists for standard genome sequencing and annotation.</title>
        <authorList>
            <consortium name="The Broad Institute Genomics Platform"/>
            <consortium name="The Broad Institute Genome Sequencing Center for Infectious Disease"/>
            <person name="Wu L."/>
            <person name="Ma J."/>
        </authorList>
    </citation>
    <scope>NUCLEOTIDE SEQUENCE [LARGE SCALE GENOMIC DNA]</scope>
    <source>
        <strain evidence="6 7">JCM 16365</strain>
    </source>
</reference>
<dbReference type="PANTHER" id="PTHR43792:SF8">
    <property type="entry name" value="[RIBOSOMAL PROTEIN US5]-ALANINE N-ACETYLTRANSFERASE"/>
    <property type="match status" value="1"/>
</dbReference>
<dbReference type="SUPFAM" id="SSF49899">
    <property type="entry name" value="Concanavalin A-like lectins/glucanases"/>
    <property type="match status" value="1"/>
</dbReference>
<evidence type="ECO:0000313" key="6">
    <source>
        <dbReference type="EMBL" id="GAA2581789.1"/>
    </source>
</evidence>
<dbReference type="CDD" id="cd04301">
    <property type="entry name" value="NAT_SF"/>
    <property type="match status" value="1"/>
</dbReference>
<keyword evidence="1" id="KW-0808">Transferase</keyword>
<feature type="domain" description="N-acetyltransferase" evidence="4">
    <location>
        <begin position="3"/>
        <end position="158"/>
    </location>
</feature>
<dbReference type="Gene3D" id="2.60.120.200">
    <property type="match status" value="1"/>
</dbReference>
<accession>A0ABN3PGJ3</accession>
<evidence type="ECO:0000256" key="2">
    <source>
        <dbReference type="ARBA" id="ARBA00023315"/>
    </source>
</evidence>
<comment type="caution">
    <text evidence="6">The sequence shown here is derived from an EMBL/GenBank/DDBJ whole genome shotgun (WGS) entry which is preliminary data.</text>
</comment>
<evidence type="ECO:0000259" key="5">
    <source>
        <dbReference type="PROSITE" id="PS51762"/>
    </source>
</evidence>
<dbReference type="SUPFAM" id="SSF55729">
    <property type="entry name" value="Acyl-CoA N-acyltransferases (Nat)"/>
    <property type="match status" value="1"/>
</dbReference>
<dbReference type="PROSITE" id="PS51762">
    <property type="entry name" value="GH16_2"/>
    <property type="match status" value="1"/>
</dbReference>
<keyword evidence="2" id="KW-0012">Acyltransferase</keyword>
<name>A0ABN3PGJ3_9MICO</name>
<comment type="similarity">
    <text evidence="3">Belongs to the acetyltransferase family. RimJ subfamily.</text>
</comment>
<evidence type="ECO:0000313" key="7">
    <source>
        <dbReference type="Proteomes" id="UP001500274"/>
    </source>
</evidence>
<evidence type="ECO:0000256" key="3">
    <source>
        <dbReference type="ARBA" id="ARBA00038502"/>
    </source>
</evidence>
<feature type="domain" description="GH16" evidence="5">
    <location>
        <begin position="155"/>
        <end position="418"/>
    </location>
</feature>
<dbReference type="RefSeq" id="WP_344229298.1">
    <property type="nucleotide sequence ID" value="NZ_BAAARI010000013.1"/>
</dbReference>
<dbReference type="InterPro" id="IPR016181">
    <property type="entry name" value="Acyl_CoA_acyltransferase"/>
</dbReference>
<dbReference type="InterPro" id="IPR000757">
    <property type="entry name" value="Beta-glucanase-like"/>
</dbReference>
<proteinExistence type="inferred from homology"/>
<organism evidence="6 7">
    <name type="scientific">Microbacterium binotii</name>
    <dbReference type="NCBI Taxonomy" id="462710"/>
    <lineage>
        <taxon>Bacteria</taxon>
        <taxon>Bacillati</taxon>
        <taxon>Actinomycetota</taxon>
        <taxon>Actinomycetes</taxon>
        <taxon>Micrococcales</taxon>
        <taxon>Microbacteriaceae</taxon>
        <taxon>Microbacterium</taxon>
    </lineage>
</organism>
<evidence type="ECO:0000256" key="1">
    <source>
        <dbReference type="ARBA" id="ARBA00022679"/>
    </source>
</evidence>